<evidence type="ECO:0000256" key="4">
    <source>
        <dbReference type="ARBA" id="ARBA00022840"/>
    </source>
</evidence>
<feature type="region of interest" description="Disordered" evidence="5">
    <location>
        <begin position="549"/>
        <end position="569"/>
    </location>
</feature>
<reference evidence="9" key="1">
    <citation type="journal article" date="2019" name="Int. J. Syst. Evol. Microbiol.">
        <title>The Global Catalogue of Microorganisms (GCM) 10K type strain sequencing project: providing services to taxonomists for standard genome sequencing and annotation.</title>
        <authorList>
            <consortium name="The Broad Institute Genomics Platform"/>
            <consortium name="The Broad Institute Genome Sequencing Center for Infectious Disease"/>
            <person name="Wu L."/>
            <person name="Ma J."/>
        </authorList>
    </citation>
    <scope>NUCLEOTIDE SEQUENCE [LARGE SCALE GENOMIC DNA]</scope>
    <source>
        <strain evidence="9">IBRC-M 10908</strain>
    </source>
</reference>
<dbReference type="Gene3D" id="1.20.120.1080">
    <property type="match status" value="1"/>
</dbReference>
<dbReference type="GO" id="GO:0003724">
    <property type="term" value="F:RNA helicase activity"/>
    <property type="evidence" value="ECO:0007669"/>
    <property type="project" value="UniProtKB-EC"/>
</dbReference>
<dbReference type="EC" id="3.6.4.13" evidence="8"/>
<dbReference type="InterPro" id="IPR027417">
    <property type="entry name" value="P-loop_NTPase"/>
</dbReference>
<dbReference type="SUPFAM" id="SSF52540">
    <property type="entry name" value="P-loop containing nucleoside triphosphate hydrolases"/>
    <property type="match status" value="1"/>
</dbReference>
<dbReference type="Proteomes" id="UP001595823">
    <property type="component" value="Unassembled WGS sequence"/>
</dbReference>
<evidence type="ECO:0000259" key="7">
    <source>
        <dbReference type="PROSITE" id="PS51194"/>
    </source>
</evidence>
<dbReference type="Gene3D" id="3.40.50.300">
    <property type="entry name" value="P-loop containing nucleotide triphosphate hydrolases"/>
    <property type="match status" value="2"/>
</dbReference>
<dbReference type="Pfam" id="PF00271">
    <property type="entry name" value="Helicase_C"/>
    <property type="match status" value="1"/>
</dbReference>
<feature type="compositionally biased region" description="Basic and acidic residues" evidence="5">
    <location>
        <begin position="21"/>
        <end position="30"/>
    </location>
</feature>
<organism evidence="8 9">
    <name type="scientific">Salininema proteolyticum</name>
    <dbReference type="NCBI Taxonomy" id="1607685"/>
    <lineage>
        <taxon>Bacteria</taxon>
        <taxon>Bacillati</taxon>
        <taxon>Actinomycetota</taxon>
        <taxon>Actinomycetes</taxon>
        <taxon>Glycomycetales</taxon>
        <taxon>Glycomycetaceae</taxon>
        <taxon>Salininema</taxon>
    </lineage>
</organism>
<dbReference type="Pfam" id="PF00270">
    <property type="entry name" value="DEAD"/>
    <property type="match status" value="1"/>
</dbReference>
<dbReference type="NCBIfam" id="NF008348">
    <property type="entry name" value="PRK11131.1"/>
    <property type="match status" value="1"/>
</dbReference>
<dbReference type="Pfam" id="PF11898">
    <property type="entry name" value="DUF3418"/>
    <property type="match status" value="1"/>
</dbReference>
<keyword evidence="3 8" id="KW-0347">Helicase</keyword>
<dbReference type="InterPro" id="IPR010222">
    <property type="entry name" value="RNA_helicase_HrpA"/>
</dbReference>
<gene>
    <name evidence="8" type="primary">hrpA</name>
    <name evidence="8" type="ORF">ACFPET_04090</name>
</gene>
<dbReference type="GO" id="GO:0016787">
    <property type="term" value="F:hydrolase activity"/>
    <property type="evidence" value="ECO:0007669"/>
    <property type="project" value="UniProtKB-KW"/>
</dbReference>
<dbReference type="SMART" id="SM00490">
    <property type="entry name" value="HELICc"/>
    <property type="match status" value="1"/>
</dbReference>
<dbReference type="PANTHER" id="PTHR18934:SF99">
    <property type="entry name" value="ATP-DEPENDENT RNA HELICASE DHX37-RELATED"/>
    <property type="match status" value="1"/>
</dbReference>
<name>A0ABV8TUV7_9ACTN</name>
<evidence type="ECO:0000313" key="9">
    <source>
        <dbReference type="Proteomes" id="UP001595823"/>
    </source>
</evidence>
<dbReference type="Pfam" id="PF07717">
    <property type="entry name" value="OB_NTP_bind"/>
    <property type="match status" value="1"/>
</dbReference>
<dbReference type="InterPro" id="IPR024590">
    <property type="entry name" value="HrpA_C"/>
</dbReference>
<feature type="domain" description="Helicase ATP-binding" evidence="6">
    <location>
        <begin position="96"/>
        <end position="259"/>
    </location>
</feature>
<dbReference type="NCBIfam" id="TIGR01967">
    <property type="entry name" value="DEAH_box_HrpA"/>
    <property type="match status" value="1"/>
</dbReference>
<keyword evidence="1" id="KW-0547">Nucleotide-binding</keyword>
<evidence type="ECO:0000313" key="8">
    <source>
        <dbReference type="EMBL" id="MFC4334375.1"/>
    </source>
</evidence>
<evidence type="ECO:0000256" key="1">
    <source>
        <dbReference type="ARBA" id="ARBA00022741"/>
    </source>
</evidence>
<dbReference type="InterPro" id="IPR001650">
    <property type="entry name" value="Helicase_C-like"/>
</dbReference>
<dbReference type="PROSITE" id="PS51192">
    <property type="entry name" value="HELICASE_ATP_BIND_1"/>
    <property type="match status" value="1"/>
</dbReference>
<dbReference type="EMBL" id="JBHSDK010000005">
    <property type="protein sequence ID" value="MFC4334375.1"/>
    <property type="molecule type" value="Genomic_DNA"/>
</dbReference>
<evidence type="ECO:0000256" key="3">
    <source>
        <dbReference type="ARBA" id="ARBA00022806"/>
    </source>
</evidence>
<comment type="caution">
    <text evidence="8">The sequence shown here is derived from an EMBL/GenBank/DDBJ whole genome shotgun (WGS) entry which is preliminary data.</text>
</comment>
<dbReference type="InterPro" id="IPR011709">
    <property type="entry name" value="DEAD-box_helicase_OB_fold"/>
</dbReference>
<dbReference type="CDD" id="cd17989">
    <property type="entry name" value="DEXHc_HrpA"/>
    <property type="match status" value="1"/>
</dbReference>
<proteinExistence type="predicted"/>
<feature type="region of interest" description="Disordered" evidence="5">
    <location>
        <begin position="1"/>
        <end position="30"/>
    </location>
</feature>
<dbReference type="SMART" id="SM00382">
    <property type="entry name" value="AAA"/>
    <property type="match status" value="1"/>
</dbReference>
<evidence type="ECO:0000256" key="5">
    <source>
        <dbReference type="SAM" id="MobiDB-lite"/>
    </source>
</evidence>
<feature type="compositionally biased region" description="Basic and acidic residues" evidence="5">
    <location>
        <begin position="551"/>
        <end position="569"/>
    </location>
</feature>
<dbReference type="InterPro" id="IPR003593">
    <property type="entry name" value="AAA+_ATPase"/>
</dbReference>
<dbReference type="CDD" id="cd18791">
    <property type="entry name" value="SF2_C_RHA"/>
    <property type="match status" value="1"/>
</dbReference>
<protein>
    <submittedName>
        <fullName evidence="8">ATP-dependent RNA helicase HrpA</fullName>
        <ecNumber evidence="8">3.6.4.13</ecNumber>
    </submittedName>
</protein>
<dbReference type="Pfam" id="PF21010">
    <property type="entry name" value="HA2_C"/>
    <property type="match status" value="1"/>
</dbReference>
<keyword evidence="9" id="KW-1185">Reference proteome</keyword>
<evidence type="ECO:0000256" key="2">
    <source>
        <dbReference type="ARBA" id="ARBA00022801"/>
    </source>
</evidence>
<feature type="domain" description="Helicase C-terminal" evidence="7">
    <location>
        <begin position="300"/>
        <end position="467"/>
    </location>
</feature>
<dbReference type="RefSeq" id="WP_380618116.1">
    <property type="nucleotide sequence ID" value="NZ_JBHSDK010000005.1"/>
</dbReference>
<dbReference type="SMART" id="SM00487">
    <property type="entry name" value="DEXDc"/>
    <property type="match status" value="1"/>
</dbReference>
<evidence type="ECO:0000259" key="6">
    <source>
        <dbReference type="PROSITE" id="PS51192"/>
    </source>
</evidence>
<keyword evidence="4" id="KW-0067">ATP-binding</keyword>
<dbReference type="PROSITE" id="PS51194">
    <property type="entry name" value="HELICASE_CTER"/>
    <property type="match status" value="1"/>
</dbReference>
<dbReference type="InterPro" id="IPR011545">
    <property type="entry name" value="DEAD/DEAH_box_helicase_dom"/>
</dbReference>
<keyword evidence="2 8" id="KW-0378">Hydrolase</keyword>
<dbReference type="PANTHER" id="PTHR18934">
    <property type="entry name" value="ATP-DEPENDENT RNA HELICASE"/>
    <property type="match status" value="1"/>
</dbReference>
<sequence>MPDSQNSEKPGRPSRRKKGPGLRDRIAELRTSDQRRLLGRLRDARSAEGTDRAAAFENLEAELTSLKTALDLRSRARPEISYPEELPVSQHRDEIADAVSKHQVVIIAGETGSGKTTQIPKICLDLGLGVRGLIGHTQPRRIAARSVAERIADELGSPLGEAVGWKVRFSDRVSDQSHIKLMTDGILLTEIQNDRMLSAYDTIIIDEAHERSLNIDFILGILKQLLPKRPDLKVIVTSATIDPERFAAHFALDEHGLCSGKPGSEPAPVLEVSGRTYPVEVRYRPLAGDDDSDDRDQSNGILSAVRELQAEGSGDILVFLSGEQEIRDTADVLGRAKLPHTEVLPLFARLSAEEQHRIFRSHTGRRVILSTNVAETSLTVPGIHYVIDTGNARISRYSARTKVQRLPIEPISQASANQRAGRAGRLAPGICVRLYSEDDFNSRPEFTDAEILRTNLASVILQMTAARLGRVDSFPFVDAPDARNIKDGTDLLTELGAFEAKKGKEPRLTDVGRKLSRLPIDPRLARMILGAVEQGAVHEVTVVATALSIQDPRERPQDKKGAADQSHARFADPESDFQTFLNIWKYLEEQKKALSNSAFRRMCKKEFLHYLRIREWQDLYRQVASSLKGLKISTRPATPPPTPERLHTAILSGLLSHVGVKEAETREYLGARGAKFAVFPGSGLYKKQPRWVMSAELVETSRLWGRLCAKIEPEWVEPLAPHLIKRSYSEPHWSKKAGAVLAYERVTLYGVPIVPRRSVNFGRIDRQTSRDLFIRHALVQGEWNTHHKFFARNREMIEEVEDLESRVRRRGLLADEQTLYDFYDERLPGDVVSSRHFDTWFKKQRDKSVLEFDKSLLVDERAEEIDAASFPDVWTSEGVDLDLDYVFEPGTASDGVTVDVPLEALSQLDEARFSWHVPGMRVDVAESLIKSLPKTLRRNFVPAPDFAKAAVARMDDSDPRPFTAVLAEVLRSMTGVAVPEDAFDESKLPGHLQLTFRVRDTDEKIVAEGKELNALQRQLAPKTTEAAQESAPELERTGLTGWEFDGLPKVHEIPRGAYTAKTYPALVDEGATVGVKAFPDAGRQAANMWAGTRRLLQLNTPNPHVKEALVKRELLLLTASPYASADALIADAQRVVLDKVLIENGGPAWDRAAWEKLLTGSRQHLAAESVSVVRKALTVLEAASEARPLLEGKFDFAMLAAMSDMRSQLDDLVCDGFLAKAGWWRLDDIARYVKAIAWRAKKVSSDAEGDAVKMDLVHRLEAERDSLARARPAALRTAQGQEIRWMIQELRVSLFAQQLGTRYQVSEKRVRKALQAL</sequence>
<dbReference type="SMART" id="SM00847">
    <property type="entry name" value="HA2"/>
    <property type="match status" value="1"/>
</dbReference>
<accession>A0ABV8TUV7</accession>
<dbReference type="InterPro" id="IPR007502">
    <property type="entry name" value="Helicase-assoc_dom"/>
</dbReference>
<dbReference type="InterPro" id="IPR014001">
    <property type="entry name" value="Helicase_ATP-bd"/>
</dbReference>